<accession>A0AAE0Z9Z7</accession>
<keyword evidence="2" id="KW-1185">Reference proteome</keyword>
<dbReference type="Proteomes" id="UP001283361">
    <property type="component" value="Unassembled WGS sequence"/>
</dbReference>
<evidence type="ECO:0000313" key="2">
    <source>
        <dbReference type="Proteomes" id="UP001283361"/>
    </source>
</evidence>
<reference evidence="1" key="1">
    <citation type="journal article" date="2023" name="G3 (Bethesda)">
        <title>A reference genome for the long-term kleptoplast-retaining sea slug Elysia crispata morphotype clarki.</title>
        <authorList>
            <person name="Eastman K.E."/>
            <person name="Pendleton A.L."/>
            <person name="Shaikh M.A."/>
            <person name="Suttiyut T."/>
            <person name="Ogas R."/>
            <person name="Tomko P."/>
            <person name="Gavelis G."/>
            <person name="Widhalm J.R."/>
            <person name="Wisecaver J.H."/>
        </authorList>
    </citation>
    <scope>NUCLEOTIDE SEQUENCE</scope>
    <source>
        <strain evidence="1">ECLA1</strain>
    </source>
</reference>
<name>A0AAE0Z9Z7_9GAST</name>
<dbReference type="AlphaFoldDB" id="A0AAE0Z9Z7"/>
<organism evidence="1 2">
    <name type="scientific">Elysia crispata</name>
    <name type="common">lettuce slug</name>
    <dbReference type="NCBI Taxonomy" id="231223"/>
    <lineage>
        <taxon>Eukaryota</taxon>
        <taxon>Metazoa</taxon>
        <taxon>Spiralia</taxon>
        <taxon>Lophotrochozoa</taxon>
        <taxon>Mollusca</taxon>
        <taxon>Gastropoda</taxon>
        <taxon>Heterobranchia</taxon>
        <taxon>Euthyneura</taxon>
        <taxon>Panpulmonata</taxon>
        <taxon>Sacoglossa</taxon>
        <taxon>Placobranchoidea</taxon>
        <taxon>Plakobranchidae</taxon>
        <taxon>Elysia</taxon>
    </lineage>
</organism>
<comment type="caution">
    <text evidence="1">The sequence shown here is derived from an EMBL/GenBank/DDBJ whole genome shotgun (WGS) entry which is preliminary data.</text>
</comment>
<dbReference type="EMBL" id="JAWDGP010004284">
    <property type="protein sequence ID" value="KAK3765593.1"/>
    <property type="molecule type" value="Genomic_DNA"/>
</dbReference>
<proteinExistence type="predicted"/>
<sequence>MLYSLTPHSSAPTKYALFLGPSLTAPLLQNMLCIPWTFSQLQGYKICSIPWTSHCSLAATKYSAPTKYALFLDLTPLRASHASVTCRVFGLTQPATKYAHFWTSHSSAATAICSISWTSLTAPLPSSNMLYFLTSLTAPLPQQYALFLDPLTAPLLQNMLYSLDLSHSSALQNMLYFLVLFTALPTLQNMLYSLDLTHSSAPTKYALFLDSHTACLHIFHSLTLSQLRCLLQNMLYSGPHTACSYKICSIPWTSHSPRSCQNMLYSLTSHSSALTKYYALFLGLSHSSAPYKNMPLFLGPLTQLRSYKICSIP</sequence>
<protein>
    <submittedName>
        <fullName evidence="1">Uncharacterized protein</fullName>
    </submittedName>
</protein>
<evidence type="ECO:0000313" key="1">
    <source>
        <dbReference type="EMBL" id="KAK3765593.1"/>
    </source>
</evidence>
<gene>
    <name evidence="1" type="ORF">RRG08_057562</name>
</gene>